<reference evidence="2" key="1">
    <citation type="submission" date="2021-03" db="EMBL/GenBank/DDBJ databases">
        <title>Draft genome sequence of rust myrtle Austropuccinia psidii MF-1, a brazilian biotype.</title>
        <authorList>
            <person name="Quecine M.C."/>
            <person name="Pachon D.M.R."/>
            <person name="Bonatelli M.L."/>
            <person name="Correr F.H."/>
            <person name="Franceschini L.M."/>
            <person name="Leite T.F."/>
            <person name="Margarido G.R.A."/>
            <person name="Almeida C.A."/>
            <person name="Ferrarezi J.A."/>
            <person name="Labate C.A."/>
        </authorList>
    </citation>
    <scope>NUCLEOTIDE SEQUENCE</scope>
    <source>
        <strain evidence="2">MF-1</strain>
    </source>
</reference>
<feature type="chain" id="PRO_5040284311" description="Lipoprotein" evidence="1">
    <location>
        <begin position="27"/>
        <end position="145"/>
    </location>
</feature>
<protein>
    <recommendedName>
        <fullName evidence="4">Lipoprotein</fullName>
    </recommendedName>
</protein>
<evidence type="ECO:0000313" key="3">
    <source>
        <dbReference type="Proteomes" id="UP000765509"/>
    </source>
</evidence>
<dbReference type="AlphaFoldDB" id="A0A9Q3HT19"/>
<proteinExistence type="predicted"/>
<accession>A0A9Q3HT19</accession>
<sequence length="145" mass="16353">MHIQNKFSYQLIFFLTSIFHFSCTQSAEKEYKPLPGAINSLAARSLLDARDSQTSCQTVGDLPLLKDMSLNLTVEANWEASRPMSLQIPEKLQSANITQKQKSPVNSANWANSKHKSHGIRLEKATDHLYWIAALTSILLARTFF</sequence>
<evidence type="ECO:0008006" key="4">
    <source>
        <dbReference type="Google" id="ProtNLM"/>
    </source>
</evidence>
<comment type="caution">
    <text evidence="2">The sequence shown here is derived from an EMBL/GenBank/DDBJ whole genome shotgun (WGS) entry which is preliminary data.</text>
</comment>
<evidence type="ECO:0000313" key="2">
    <source>
        <dbReference type="EMBL" id="MBW0513145.1"/>
    </source>
</evidence>
<organism evidence="2 3">
    <name type="scientific">Austropuccinia psidii MF-1</name>
    <dbReference type="NCBI Taxonomy" id="1389203"/>
    <lineage>
        <taxon>Eukaryota</taxon>
        <taxon>Fungi</taxon>
        <taxon>Dikarya</taxon>
        <taxon>Basidiomycota</taxon>
        <taxon>Pucciniomycotina</taxon>
        <taxon>Pucciniomycetes</taxon>
        <taxon>Pucciniales</taxon>
        <taxon>Sphaerophragmiaceae</taxon>
        <taxon>Austropuccinia</taxon>
    </lineage>
</organism>
<dbReference type="Proteomes" id="UP000765509">
    <property type="component" value="Unassembled WGS sequence"/>
</dbReference>
<gene>
    <name evidence="2" type="ORF">O181_052860</name>
</gene>
<keyword evidence="1" id="KW-0732">Signal</keyword>
<feature type="signal peptide" evidence="1">
    <location>
        <begin position="1"/>
        <end position="26"/>
    </location>
</feature>
<name>A0A9Q3HT19_9BASI</name>
<keyword evidence="3" id="KW-1185">Reference proteome</keyword>
<dbReference type="EMBL" id="AVOT02023223">
    <property type="protein sequence ID" value="MBW0513145.1"/>
    <property type="molecule type" value="Genomic_DNA"/>
</dbReference>
<evidence type="ECO:0000256" key="1">
    <source>
        <dbReference type="SAM" id="SignalP"/>
    </source>
</evidence>